<protein>
    <submittedName>
        <fullName evidence="1">Putative inorganic polyphosphate/ATP-NAD kinase</fullName>
    </submittedName>
</protein>
<dbReference type="InterPro" id="IPR017438">
    <property type="entry name" value="ATP-NAD_kinase_N"/>
</dbReference>
<evidence type="ECO:0000313" key="2">
    <source>
        <dbReference type="Proteomes" id="UP000324831"/>
    </source>
</evidence>
<organism evidence="1 2">
    <name type="scientific">Candidatus Mycoplasma haematohominis</name>
    <dbReference type="NCBI Taxonomy" id="1494318"/>
    <lineage>
        <taxon>Bacteria</taxon>
        <taxon>Bacillati</taxon>
        <taxon>Mycoplasmatota</taxon>
        <taxon>Mollicutes</taxon>
        <taxon>Mycoplasmataceae</taxon>
        <taxon>Mycoplasma</taxon>
    </lineage>
</organism>
<keyword evidence="1" id="KW-0418">Kinase</keyword>
<sequence>MLYKIFDFKGKQNNSIFLELNKFLDSQGHIYSEGDFEYLFVIGGDGSFIHFAKEYAFKSKKIIGIKSGNLTFIPDFSIPELNLNSLEFVDIELLQLEISGNNYYAFNDIYISGSLFLEAEIYINNFFLDLFKGSGLLLATQKGSTGKNKSLGGPILAPESNLWLINEIGANNTNKNRSLDCPIVLKEEDYIEIRIPKSENYRIYIDGRDINISSELTLKVKLIKGNSKVVKSAWNTYANKLSDTFLNHHG</sequence>
<dbReference type="Gene3D" id="3.40.50.10330">
    <property type="entry name" value="Probable inorganic polyphosphate/atp-NAD kinase, domain 1"/>
    <property type="match status" value="1"/>
</dbReference>
<dbReference type="Pfam" id="PF20143">
    <property type="entry name" value="NAD_kinase_C"/>
    <property type="match status" value="1"/>
</dbReference>
<evidence type="ECO:0000313" key="1">
    <source>
        <dbReference type="EMBL" id="GCE63172.1"/>
    </source>
</evidence>
<dbReference type="GO" id="GO:0003951">
    <property type="term" value="F:NAD+ kinase activity"/>
    <property type="evidence" value="ECO:0007669"/>
    <property type="project" value="InterPro"/>
</dbReference>
<dbReference type="SUPFAM" id="SSF111331">
    <property type="entry name" value="NAD kinase/diacylglycerol kinase-like"/>
    <property type="match status" value="1"/>
</dbReference>
<dbReference type="GO" id="GO:0019674">
    <property type="term" value="P:NAD+ metabolic process"/>
    <property type="evidence" value="ECO:0007669"/>
    <property type="project" value="InterPro"/>
</dbReference>
<proteinExistence type="predicted"/>
<dbReference type="GO" id="GO:0006741">
    <property type="term" value="P:NADP+ biosynthetic process"/>
    <property type="evidence" value="ECO:0007669"/>
    <property type="project" value="TreeGrafter"/>
</dbReference>
<dbReference type="InterPro" id="IPR016064">
    <property type="entry name" value="NAD/diacylglycerol_kinase_sf"/>
</dbReference>
<reference evidence="1 2" key="1">
    <citation type="submission" date="2019-01" db="EMBL/GenBank/DDBJ databases">
        <title>Draft genome sequences of Candidatus Mycoplasma haemohominis SWG34-3 identified from a patient with pyrexia, anemia and liver dysfunction.</title>
        <authorList>
            <person name="Sekizuka T."/>
            <person name="Hattori N."/>
            <person name="Katano H."/>
            <person name="Takuma T."/>
            <person name="Ito T."/>
            <person name="Arai N."/>
            <person name="Yanai R."/>
            <person name="Ishii S."/>
            <person name="Miura Y."/>
            <person name="Tokunaga T."/>
            <person name="Watanabe H."/>
            <person name="Nomura N."/>
            <person name="Eguchi J."/>
            <person name="Arai T."/>
            <person name="Hasegawa H."/>
            <person name="Nakamaki T."/>
            <person name="Wakita T."/>
            <person name="Niki Y."/>
            <person name="Kuroda M."/>
        </authorList>
    </citation>
    <scope>NUCLEOTIDE SEQUENCE [LARGE SCALE GENOMIC DNA]</scope>
    <source>
        <strain evidence="1">SWG34-3</strain>
    </source>
</reference>
<dbReference type="InterPro" id="IPR017437">
    <property type="entry name" value="ATP-NAD_kinase_PpnK-typ_C"/>
</dbReference>
<dbReference type="PANTHER" id="PTHR20275">
    <property type="entry name" value="NAD KINASE"/>
    <property type="match status" value="1"/>
</dbReference>
<dbReference type="EMBL" id="BIMN01000001">
    <property type="protein sequence ID" value="GCE63172.1"/>
    <property type="molecule type" value="Genomic_DNA"/>
</dbReference>
<comment type="caution">
    <text evidence="1">The sequence shown here is derived from an EMBL/GenBank/DDBJ whole genome shotgun (WGS) entry which is preliminary data.</text>
</comment>
<name>A0A478FPN7_9MOLU</name>
<gene>
    <name evidence="1" type="primary">ppnK</name>
    <name evidence="1" type="ORF">MHSWG343_01500</name>
</gene>
<dbReference type="Gene3D" id="2.60.200.30">
    <property type="entry name" value="Probable inorganic polyphosphate/atp-NAD kinase, domain 2"/>
    <property type="match status" value="1"/>
</dbReference>
<dbReference type="Proteomes" id="UP000324831">
    <property type="component" value="Unassembled WGS sequence"/>
</dbReference>
<keyword evidence="1" id="KW-0808">Transferase</keyword>
<dbReference type="AlphaFoldDB" id="A0A478FPN7"/>
<accession>A0A478FPN7</accession>
<dbReference type="PANTHER" id="PTHR20275:SF0">
    <property type="entry name" value="NAD KINASE"/>
    <property type="match status" value="1"/>
</dbReference>